<protein>
    <submittedName>
        <fullName evidence="2">Uncharacterized protein</fullName>
    </submittedName>
</protein>
<evidence type="ECO:0000313" key="3">
    <source>
        <dbReference type="EMBL" id="WVW84996.1"/>
    </source>
</evidence>
<reference evidence="3" key="4">
    <citation type="submission" date="2024-02" db="EMBL/GenBank/DDBJ databases">
        <title>Comparative genomics of Cryptococcus and Kwoniella reveals pathogenesis evolution and contrasting modes of karyotype evolution via chromosome fusion or intercentromeric recombination.</title>
        <authorList>
            <person name="Coelho M.A."/>
            <person name="David-Palma M."/>
            <person name="Shea T."/>
            <person name="Bowers K."/>
            <person name="McGinley-Smith S."/>
            <person name="Mohammad A.W."/>
            <person name="Gnirke A."/>
            <person name="Yurkov A.M."/>
            <person name="Nowrousian M."/>
            <person name="Sun S."/>
            <person name="Cuomo C.A."/>
            <person name="Heitman J."/>
        </authorList>
    </citation>
    <scope>NUCLEOTIDE SEQUENCE</scope>
    <source>
        <strain evidence="3">CBS 10118</strain>
    </source>
</reference>
<feature type="transmembrane region" description="Helical" evidence="1">
    <location>
        <begin position="37"/>
        <end position="55"/>
    </location>
</feature>
<evidence type="ECO:0000256" key="1">
    <source>
        <dbReference type="SAM" id="Phobius"/>
    </source>
</evidence>
<dbReference type="Proteomes" id="UP000092730">
    <property type="component" value="Chromosome 5"/>
</dbReference>
<keyword evidence="1" id="KW-0812">Transmembrane</keyword>
<dbReference type="EMBL" id="CP144545">
    <property type="protein sequence ID" value="WVW84996.1"/>
    <property type="molecule type" value="Genomic_DNA"/>
</dbReference>
<evidence type="ECO:0000313" key="4">
    <source>
        <dbReference type="Proteomes" id="UP000092730"/>
    </source>
</evidence>
<reference evidence="2" key="1">
    <citation type="submission" date="2013-07" db="EMBL/GenBank/DDBJ databases">
        <title>The Genome Sequence of Cryptococcus bestiolae CBS10118.</title>
        <authorList>
            <consortium name="The Broad Institute Genome Sequencing Platform"/>
            <person name="Cuomo C."/>
            <person name="Litvintseva A."/>
            <person name="Chen Y."/>
            <person name="Heitman J."/>
            <person name="Sun S."/>
            <person name="Springer D."/>
            <person name="Dromer F."/>
            <person name="Young S.K."/>
            <person name="Zeng Q."/>
            <person name="Gargeya S."/>
            <person name="Fitzgerald M."/>
            <person name="Abouelleil A."/>
            <person name="Alvarado L."/>
            <person name="Berlin A.M."/>
            <person name="Chapman S.B."/>
            <person name="Dewar J."/>
            <person name="Goldberg J."/>
            <person name="Griggs A."/>
            <person name="Gujja S."/>
            <person name="Hansen M."/>
            <person name="Howarth C."/>
            <person name="Imamovic A."/>
            <person name="Larimer J."/>
            <person name="McCowan C."/>
            <person name="Murphy C."/>
            <person name="Pearson M."/>
            <person name="Priest M."/>
            <person name="Roberts A."/>
            <person name="Saif S."/>
            <person name="Shea T."/>
            <person name="Sykes S."/>
            <person name="Wortman J."/>
            <person name="Nusbaum C."/>
            <person name="Birren B."/>
        </authorList>
    </citation>
    <scope>NUCLEOTIDE SEQUENCE [LARGE SCALE GENOMIC DNA]</scope>
    <source>
        <strain evidence="2">CBS 10118</strain>
    </source>
</reference>
<dbReference type="RefSeq" id="XP_019045314.1">
    <property type="nucleotide sequence ID" value="XM_019192317.1"/>
</dbReference>
<sequence length="148" mass="17496">MYTQYSGWVLFILGILASIWTLNKAMRGYDTENTKPYIPRLFLASYLAFTFSYILQILEKYLEPKDPRSQQGEIMVVWMITLVLICLPWYNAHVRMLFRYSCGPSKIPGCGYDSDAEGEERLEDGKFGEEMRRELRSVVRVEMYHRKR</sequence>
<dbReference type="EMBL" id="KI894022">
    <property type="protein sequence ID" value="OCF24244.1"/>
    <property type="molecule type" value="Genomic_DNA"/>
</dbReference>
<feature type="transmembrane region" description="Helical" evidence="1">
    <location>
        <begin position="75"/>
        <end position="92"/>
    </location>
</feature>
<dbReference type="KEGG" id="kbi:30210102"/>
<dbReference type="AlphaFoldDB" id="A0A1B9FZP5"/>
<dbReference type="VEuPathDB" id="FungiDB:I302_05703"/>
<accession>A0A1B9FZP5</accession>
<gene>
    <name evidence="2" type="ORF">I302_05703</name>
    <name evidence="3" type="ORF">I302_107032</name>
</gene>
<reference evidence="2" key="3">
    <citation type="submission" date="2014-01" db="EMBL/GenBank/DDBJ databases">
        <title>Evolution of pathogenesis and genome organization in the Tremellales.</title>
        <authorList>
            <person name="Cuomo C."/>
            <person name="Litvintseva A."/>
            <person name="Heitman J."/>
            <person name="Chen Y."/>
            <person name="Sun S."/>
            <person name="Springer D."/>
            <person name="Dromer F."/>
            <person name="Young S."/>
            <person name="Zeng Q."/>
            <person name="Chapman S."/>
            <person name="Gujja S."/>
            <person name="Saif S."/>
            <person name="Birren B."/>
        </authorList>
    </citation>
    <scope>NUCLEOTIDE SEQUENCE</scope>
    <source>
        <strain evidence="2">CBS 10118</strain>
    </source>
</reference>
<keyword evidence="4" id="KW-1185">Reference proteome</keyword>
<organism evidence="2">
    <name type="scientific">Kwoniella bestiolae CBS 10118</name>
    <dbReference type="NCBI Taxonomy" id="1296100"/>
    <lineage>
        <taxon>Eukaryota</taxon>
        <taxon>Fungi</taxon>
        <taxon>Dikarya</taxon>
        <taxon>Basidiomycota</taxon>
        <taxon>Agaricomycotina</taxon>
        <taxon>Tremellomycetes</taxon>
        <taxon>Tremellales</taxon>
        <taxon>Cryptococcaceae</taxon>
        <taxon>Kwoniella</taxon>
    </lineage>
</organism>
<reference evidence="3" key="2">
    <citation type="submission" date="2013-07" db="EMBL/GenBank/DDBJ databases">
        <authorList>
            <consortium name="The Broad Institute Genome Sequencing Platform"/>
            <person name="Cuomo C."/>
            <person name="Litvintseva A."/>
            <person name="Chen Y."/>
            <person name="Heitman J."/>
            <person name="Sun S."/>
            <person name="Springer D."/>
            <person name="Dromer F."/>
            <person name="Young S.K."/>
            <person name="Zeng Q."/>
            <person name="Gargeya S."/>
            <person name="Fitzgerald M."/>
            <person name="Abouelleil A."/>
            <person name="Alvarado L."/>
            <person name="Berlin A.M."/>
            <person name="Chapman S.B."/>
            <person name="Dewar J."/>
            <person name="Goldberg J."/>
            <person name="Griggs A."/>
            <person name="Gujja S."/>
            <person name="Hansen M."/>
            <person name="Howarth C."/>
            <person name="Imamovic A."/>
            <person name="Larimer J."/>
            <person name="McCowan C."/>
            <person name="Murphy C."/>
            <person name="Pearson M."/>
            <person name="Priest M."/>
            <person name="Roberts A."/>
            <person name="Saif S."/>
            <person name="Shea T."/>
            <person name="Sykes S."/>
            <person name="Wortman J."/>
            <person name="Nusbaum C."/>
            <person name="Birren B."/>
        </authorList>
    </citation>
    <scope>NUCLEOTIDE SEQUENCE</scope>
    <source>
        <strain evidence="3">CBS 10118</strain>
    </source>
</reference>
<name>A0A1B9FZP5_9TREE</name>
<evidence type="ECO:0000313" key="2">
    <source>
        <dbReference type="EMBL" id="OCF24244.1"/>
    </source>
</evidence>
<feature type="transmembrane region" description="Helical" evidence="1">
    <location>
        <begin position="6"/>
        <end position="25"/>
    </location>
</feature>
<dbReference type="GeneID" id="30210102"/>
<proteinExistence type="predicted"/>
<keyword evidence="1" id="KW-0472">Membrane</keyword>
<keyword evidence="1" id="KW-1133">Transmembrane helix</keyword>